<accession>A0A1X7KCS2</accession>
<dbReference type="STRING" id="1028.SAMN05661096_02513"/>
<dbReference type="AlphaFoldDB" id="A0A1X7KCS2"/>
<dbReference type="Proteomes" id="UP000193804">
    <property type="component" value="Unassembled WGS sequence"/>
</dbReference>
<dbReference type="SMART" id="SM00464">
    <property type="entry name" value="LON"/>
    <property type="match status" value="1"/>
</dbReference>
<evidence type="ECO:0000313" key="3">
    <source>
        <dbReference type="Proteomes" id="UP000193804"/>
    </source>
</evidence>
<gene>
    <name evidence="2" type="ORF">SAMN05661096_02513</name>
</gene>
<evidence type="ECO:0000313" key="2">
    <source>
        <dbReference type="EMBL" id="SMG38218.1"/>
    </source>
</evidence>
<dbReference type="OrthoDB" id="25394at2"/>
<dbReference type="SUPFAM" id="SSF88697">
    <property type="entry name" value="PUA domain-like"/>
    <property type="match status" value="1"/>
</dbReference>
<keyword evidence="3" id="KW-1185">Reference proteome</keyword>
<name>A0A1X7KCS2_9BACT</name>
<dbReference type="PANTHER" id="PTHR46732">
    <property type="entry name" value="ATP-DEPENDENT PROTEASE LA (LON) DOMAIN PROTEIN"/>
    <property type="match status" value="1"/>
</dbReference>
<sequence length="209" mass="24973">MKRTLPLFPLNLVAFPYQNLNLHVFEPRYKELIYDCIQNQQSFAIPSYVKNKVEYGTEMEIREVTKEYSDGRYDIKTRGKRVIKVLDMENPYQNKKYAIGAIEEIPNKNNGDLILKEEIYEAVQEMYDLVEVDNRTLSMDFQVFDIAHQIGLSTETEYELIQLTEERQRQRYVLNHLKVLLPKLRDVQRSKELIQMNGHFRKYNPPQEF</sequence>
<dbReference type="Pfam" id="PF02190">
    <property type="entry name" value="LON_substr_bdg"/>
    <property type="match status" value="1"/>
</dbReference>
<reference evidence="3" key="1">
    <citation type="submission" date="2017-04" db="EMBL/GenBank/DDBJ databases">
        <authorList>
            <person name="Varghese N."/>
            <person name="Submissions S."/>
        </authorList>
    </citation>
    <scope>NUCLEOTIDE SEQUENCE [LARGE SCALE GENOMIC DNA]</scope>
    <source>
        <strain evidence="3">DSM 4125</strain>
    </source>
</reference>
<dbReference type="RefSeq" id="WP_085517682.1">
    <property type="nucleotide sequence ID" value="NZ_FXAW01000005.1"/>
</dbReference>
<dbReference type="PANTHER" id="PTHR46732:SF8">
    <property type="entry name" value="ATP-DEPENDENT PROTEASE LA (LON) DOMAIN PROTEIN"/>
    <property type="match status" value="1"/>
</dbReference>
<dbReference type="InterPro" id="IPR046336">
    <property type="entry name" value="Lon_prtase_N_sf"/>
</dbReference>
<dbReference type="InterPro" id="IPR003111">
    <property type="entry name" value="Lon_prtase_N"/>
</dbReference>
<proteinExistence type="predicted"/>
<organism evidence="2 3">
    <name type="scientific">Marivirga sericea</name>
    <dbReference type="NCBI Taxonomy" id="1028"/>
    <lineage>
        <taxon>Bacteria</taxon>
        <taxon>Pseudomonadati</taxon>
        <taxon>Bacteroidota</taxon>
        <taxon>Cytophagia</taxon>
        <taxon>Cytophagales</taxon>
        <taxon>Marivirgaceae</taxon>
        <taxon>Marivirga</taxon>
    </lineage>
</organism>
<feature type="domain" description="Lon N-terminal" evidence="1">
    <location>
        <begin position="4"/>
        <end position="179"/>
    </location>
</feature>
<evidence type="ECO:0000259" key="1">
    <source>
        <dbReference type="SMART" id="SM00464"/>
    </source>
</evidence>
<protein>
    <recommendedName>
        <fullName evidence="1">Lon N-terminal domain-containing protein</fullName>
    </recommendedName>
</protein>
<dbReference type="InterPro" id="IPR015947">
    <property type="entry name" value="PUA-like_sf"/>
</dbReference>
<dbReference type="EMBL" id="FXAW01000005">
    <property type="protein sequence ID" value="SMG38218.1"/>
    <property type="molecule type" value="Genomic_DNA"/>
</dbReference>
<dbReference type="Gene3D" id="2.30.130.40">
    <property type="entry name" value="LON domain-like"/>
    <property type="match status" value="1"/>
</dbReference>